<evidence type="ECO:0000313" key="2">
    <source>
        <dbReference type="EMBL" id="DAA03319.1"/>
    </source>
</evidence>
<protein>
    <submittedName>
        <fullName evidence="2">HDC18552</fullName>
    </submittedName>
</protein>
<sequence length="72" mass="8061">MPHDGLISRSLRTQDARAQNPALSTPCPNANQRPFKAITPHPHGGQQDLTLPLADQLRTLAPRLVRIRAHYY</sequence>
<feature type="compositionally biased region" description="Polar residues" evidence="1">
    <location>
        <begin position="10"/>
        <end position="32"/>
    </location>
</feature>
<name>Q6IIE7_DROME</name>
<accession>Q6IIE7</accession>
<reference evidence="2" key="1">
    <citation type="journal article" date="2003" name="Genome Biol.">
        <title>An integrated gene annotation and transcriptional profiling approach towards the full gene content of the Drosophila genome.</title>
        <authorList>
            <person name="Hild M."/>
            <person name="Beckmann B."/>
            <person name="Haas S.A."/>
            <person name="Koch B."/>
            <person name="Solovyev V."/>
            <person name="Busold C."/>
            <person name="Fellenberg K."/>
            <person name="Boutros M."/>
            <person name="Vingron M."/>
            <person name="Sauer F."/>
            <person name="Hoheisel J.D."/>
            <person name="Paro R."/>
        </authorList>
    </citation>
    <scope>NUCLEOTIDE SEQUENCE</scope>
</reference>
<gene>
    <name evidence="2" type="ORF">HDC18552</name>
</gene>
<dbReference type="EMBL" id="BK003119">
    <property type="protein sequence ID" value="DAA03319.1"/>
    <property type="molecule type" value="Genomic_DNA"/>
</dbReference>
<feature type="region of interest" description="Disordered" evidence="1">
    <location>
        <begin position="1"/>
        <end position="47"/>
    </location>
</feature>
<proteinExistence type="predicted"/>
<organism evidence="2">
    <name type="scientific">Drosophila melanogaster</name>
    <name type="common">Fruit fly</name>
    <dbReference type="NCBI Taxonomy" id="7227"/>
    <lineage>
        <taxon>Eukaryota</taxon>
        <taxon>Metazoa</taxon>
        <taxon>Ecdysozoa</taxon>
        <taxon>Arthropoda</taxon>
        <taxon>Hexapoda</taxon>
        <taxon>Insecta</taxon>
        <taxon>Pterygota</taxon>
        <taxon>Neoptera</taxon>
        <taxon>Endopterygota</taxon>
        <taxon>Diptera</taxon>
        <taxon>Brachycera</taxon>
        <taxon>Muscomorpha</taxon>
        <taxon>Ephydroidea</taxon>
        <taxon>Drosophilidae</taxon>
        <taxon>Drosophila</taxon>
        <taxon>Sophophora</taxon>
    </lineage>
</organism>
<evidence type="ECO:0000256" key="1">
    <source>
        <dbReference type="SAM" id="MobiDB-lite"/>
    </source>
</evidence>
<dbReference type="AlphaFoldDB" id="Q6IIE7"/>